<accession>A0AAJ6VUI3</accession>
<evidence type="ECO:0000313" key="2">
    <source>
        <dbReference type="RefSeq" id="XP_003737904.1"/>
    </source>
</evidence>
<dbReference type="Proteomes" id="UP000694867">
    <property type="component" value="Unplaced"/>
</dbReference>
<proteinExistence type="predicted"/>
<name>A0AAJ6VUI3_9ACAR</name>
<dbReference type="KEGG" id="goe:100905311"/>
<evidence type="ECO:0000313" key="1">
    <source>
        <dbReference type="Proteomes" id="UP000694867"/>
    </source>
</evidence>
<dbReference type="GeneID" id="100905311"/>
<gene>
    <name evidence="2" type="primary">LOC100905311</name>
</gene>
<protein>
    <submittedName>
        <fullName evidence="2">Uncharacterized protein LOC100905311</fullName>
    </submittedName>
</protein>
<keyword evidence="1" id="KW-1185">Reference proteome</keyword>
<dbReference type="RefSeq" id="XP_003737904.1">
    <property type="nucleotide sequence ID" value="XM_003737856.2"/>
</dbReference>
<organism evidence="1 2">
    <name type="scientific">Galendromus occidentalis</name>
    <name type="common">western predatory mite</name>
    <dbReference type="NCBI Taxonomy" id="34638"/>
    <lineage>
        <taxon>Eukaryota</taxon>
        <taxon>Metazoa</taxon>
        <taxon>Ecdysozoa</taxon>
        <taxon>Arthropoda</taxon>
        <taxon>Chelicerata</taxon>
        <taxon>Arachnida</taxon>
        <taxon>Acari</taxon>
        <taxon>Parasitiformes</taxon>
        <taxon>Mesostigmata</taxon>
        <taxon>Gamasina</taxon>
        <taxon>Phytoseioidea</taxon>
        <taxon>Phytoseiidae</taxon>
        <taxon>Typhlodrominae</taxon>
        <taxon>Galendromus</taxon>
    </lineage>
</organism>
<reference evidence="2" key="1">
    <citation type="submission" date="2025-08" db="UniProtKB">
        <authorList>
            <consortium name="RefSeq"/>
        </authorList>
    </citation>
    <scope>IDENTIFICATION</scope>
</reference>
<sequence>MSVLGSWSFAQLPTLHGLKPLLRGLVDTRIRNTLPDPFPLELELALFLVPSDNREKTRFPGPRYHFSGTFSSAPELQAFLETELELLDFSIEPDYKVQIYWHHVCGMEYKWRLREIEAQKRGVPPPKGIESLAGEDSVRIRKELDRKLQCLE</sequence>
<dbReference type="AlphaFoldDB" id="A0AAJ6VUI3"/>